<evidence type="ECO:0000259" key="2">
    <source>
        <dbReference type="Pfam" id="PF24351"/>
    </source>
</evidence>
<dbReference type="Pfam" id="PF24351">
    <property type="entry name" value="DUF7511"/>
    <property type="match status" value="1"/>
</dbReference>
<feature type="compositionally biased region" description="Basic and acidic residues" evidence="1">
    <location>
        <begin position="26"/>
        <end position="37"/>
    </location>
</feature>
<dbReference type="RefSeq" id="WP_094579820.1">
    <property type="nucleotide sequence ID" value="NZ_NHOW01000054.1"/>
</dbReference>
<name>A0A256J2T0_HALEZ</name>
<dbReference type="Proteomes" id="UP000216409">
    <property type="component" value="Unassembled WGS sequence"/>
</dbReference>
<comment type="caution">
    <text evidence="3">The sequence shown here is derived from an EMBL/GenBank/DDBJ whole genome shotgun (WGS) entry which is preliminary data.</text>
</comment>
<feature type="compositionally biased region" description="Basic and acidic residues" evidence="1">
    <location>
        <begin position="1"/>
        <end position="16"/>
    </location>
</feature>
<sequence>MTTDTNRRPRNDEATGRKSATPVHTDLVHQVDRRSSGPDRVTVFPGDATDDERLSAWVTVDVDSVVKPECFR</sequence>
<evidence type="ECO:0000313" key="4">
    <source>
        <dbReference type="Proteomes" id="UP000216409"/>
    </source>
</evidence>
<feature type="region of interest" description="Disordered" evidence="1">
    <location>
        <begin position="1"/>
        <end position="47"/>
    </location>
</feature>
<reference evidence="3 4" key="1">
    <citation type="journal article" date="2014" name="Front. Microbiol.">
        <title>Population and genomic analysis of the genus Halorubrum.</title>
        <authorList>
            <person name="Fullmer M.S."/>
            <person name="Soucy S.M."/>
            <person name="Swithers K.S."/>
            <person name="Makkay A.M."/>
            <person name="Wheeler R."/>
            <person name="Ventosa A."/>
            <person name="Gogarten J.P."/>
            <person name="Papke R.T."/>
        </authorList>
    </citation>
    <scope>NUCLEOTIDE SEQUENCE [LARGE SCALE GENOMIC DNA]</scope>
    <source>
        <strain evidence="3 4">LD3</strain>
    </source>
</reference>
<dbReference type="EMBL" id="NHOW01000054">
    <property type="protein sequence ID" value="OYR62682.1"/>
    <property type="molecule type" value="Genomic_DNA"/>
</dbReference>
<organism evidence="3 4">
    <name type="scientific">Halorubrum ezzemoulense</name>
    <name type="common">Halorubrum chaoviator</name>
    <dbReference type="NCBI Taxonomy" id="337243"/>
    <lineage>
        <taxon>Archaea</taxon>
        <taxon>Methanobacteriati</taxon>
        <taxon>Methanobacteriota</taxon>
        <taxon>Stenosarchaea group</taxon>
        <taxon>Halobacteria</taxon>
        <taxon>Halobacteriales</taxon>
        <taxon>Haloferacaceae</taxon>
        <taxon>Halorubrum</taxon>
    </lineage>
</organism>
<evidence type="ECO:0000313" key="3">
    <source>
        <dbReference type="EMBL" id="OYR62682.1"/>
    </source>
</evidence>
<dbReference type="InterPro" id="IPR055933">
    <property type="entry name" value="DUF7511"/>
</dbReference>
<feature type="domain" description="DUF7511" evidence="2">
    <location>
        <begin position="26"/>
        <end position="72"/>
    </location>
</feature>
<accession>A0A256J2T0</accession>
<gene>
    <name evidence="3" type="ORF">DJ83_04960</name>
</gene>
<dbReference type="AlphaFoldDB" id="A0A256J2T0"/>
<proteinExistence type="predicted"/>
<protein>
    <recommendedName>
        <fullName evidence="2">DUF7511 domain-containing protein</fullName>
    </recommendedName>
</protein>
<evidence type="ECO:0000256" key="1">
    <source>
        <dbReference type="SAM" id="MobiDB-lite"/>
    </source>
</evidence>